<gene>
    <name evidence="3" type="ORF">DILT_LOCUS13598</name>
</gene>
<dbReference type="Proteomes" id="UP000281553">
    <property type="component" value="Unassembled WGS sequence"/>
</dbReference>
<proteinExistence type="predicted"/>
<reference evidence="3 4" key="1">
    <citation type="submission" date="2018-11" db="EMBL/GenBank/DDBJ databases">
        <authorList>
            <consortium name="Pathogen Informatics"/>
        </authorList>
    </citation>
    <scope>NUCLEOTIDE SEQUENCE [LARGE SCALE GENOMIC DNA]</scope>
</reference>
<dbReference type="EMBL" id="UYRU01070836">
    <property type="protein sequence ID" value="VDN20312.1"/>
    <property type="molecule type" value="Genomic_DNA"/>
</dbReference>
<accession>A0A3P7PK29</accession>
<protein>
    <submittedName>
        <fullName evidence="3">Uncharacterized protein</fullName>
    </submittedName>
</protein>
<feature type="chain" id="PRO_5018120920" evidence="2">
    <location>
        <begin position="19"/>
        <end position="131"/>
    </location>
</feature>
<evidence type="ECO:0000313" key="4">
    <source>
        <dbReference type="Proteomes" id="UP000281553"/>
    </source>
</evidence>
<name>A0A3P7PK29_DIBLA</name>
<sequence>MIMAVVMMLIMMTSILIAAGGNNKDEGARDYNDGDGTLNEEEEEEEDGSSCGICNNSDDDDDYLNPIKELKSECRGGEKKDLGVQSGSLGVFRLPGIRRLVQANISQSGLAFVPPTRPQLKVSRRELMLAR</sequence>
<evidence type="ECO:0000313" key="3">
    <source>
        <dbReference type="EMBL" id="VDN20312.1"/>
    </source>
</evidence>
<keyword evidence="4" id="KW-1185">Reference proteome</keyword>
<dbReference type="AlphaFoldDB" id="A0A3P7PK29"/>
<feature type="signal peptide" evidence="2">
    <location>
        <begin position="1"/>
        <end position="18"/>
    </location>
</feature>
<feature type="region of interest" description="Disordered" evidence="1">
    <location>
        <begin position="24"/>
        <end position="59"/>
    </location>
</feature>
<keyword evidence="2" id="KW-0732">Signal</keyword>
<organism evidence="3 4">
    <name type="scientific">Dibothriocephalus latus</name>
    <name type="common">Fish tapeworm</name>
    <name type="synonym">Diphyllobothrium latum</name>
    <dbReference type="NCBI Taxonomy" id="60516"/>
    <lineage>
        <taxon>Eukaryota</taxon>
        <taxon>Metazoa</taxon>
        <taxon>Spiralia</taxon>
        <taxon>Lophotrochozoa</taxon>
        <taxon>Platyhelminthes</taxon>
        <taxon>Cestoda</taxon>
        <taxon>Eucestoda</taxon>
        <taxon>Diphyllobothriidea</taxon>
        <taxon>Diphyllobothriidae</taxon>
        <taxon>Dibothriocephalus</taxon>
    </lineage>
</organism>
<feature type="compositionally biased region" description="Acidic residues" evidence="1">
    <location>
        <begin position="38"/>
        <end position="48"/>
    </location>
</feature>
<evidence type="ECO:0000256" key="2">
    <source>
        <dbReference type="SAM" id="SignalP"/>
    </source>
</evidence>
<evidence type="ECO:0000256" key="1">
    <source>
        <dbReference type="SAM" id="MobiDB-lite"/>
    </source>
</evidence>